<dbReference type="GO" id="GO:0006465">
    <property type="term" value="P:signal peptide processing"/>
    <property type="evidence" value="ECO:0007669"/>
    <property type="project" value="InterPro"/>
</dbReference>
<feature type="active site" evidence="6">
    <location>
        <position position="37"/>
    </location>
</feature>
<comment type="catalytic activity">
    <reaction evidence="1 7">
        <text>Cleavage of hydrophobic, N-terminal signal or leader sequences from secreted and periplasmic proteins.</text>
        <dbReference type="EC" id="3.4.21.89"/>
    </reaction>
</comment>
<evidence type="ECO:0000313" key="11">
    <source>
        <dbReference type="Proteomes" id="UP000033772"/>
    </source>
</evidence>
<dbReference type="EC" id="3.4.21.89" evidence="3 7"/>
<organism evidence="10 11">
    <name type="scientific">Nocardioides luteus</name>
    <dbReference type="NCBI Taxonomy" id="1844"/>
    <lineage>
        <taxon>Bacteria</taxon>
        <taxon>Bacillati</taxon>
        <taxon>Actinomycetota</taxon>
        <taxon>Actinomycetes</taxon>
        <taxon>Propionibacteriales</taxon>
        <taxon>Nocardioidaceae</taxon>
        <taxon>Nocardioides</taxon>
    </lineage>
</organism>
<feature type="active site" evidence="6">
    <location>
        <position position="81"/>
    </location>
</feature>
<dbReference type="STRING" id="1844.UG56_022610"/>
<dbReference type="InterPro" id="IPR019757">
    <property type="entry name" value="Pept_S26A_signal_pept_1_Lys-AS"/>
</dbReference>
<dbReference type="EMBL" id="JZDQ02000038">
    <property type="protein sequence ID" value="OIJ24477.1"/>
    <property type="molecule type" value="Genomic_DNA"/>
</dbReference>
<keyword evidence="4 7" id="KW-0645">Protease</keyword>
<dbReference type="Pfam" id="PF10502">
    <property type="entry name" value="Peptidase_S26"/>
    <property type="match status" value="1"/>
</dbReference>
<comment type="caution">
    <text evidence="10">The sequence shown here is derived from an EMBL/GenBank/DDBJ whole genome shotgun (WGS) entry which is preliminary data.</text>
</comment>
<evidence type="ECO:0000256" key="4">
    <source>
        <dbReference type="ARBA" id="ARBA00022670"/>
    </source>
</evidence>
<dbReference type="GO" id="GO:0009003">
    <property type="term" value="F:signal peptidase activity"/>
    <property type="evidence" value="ECO:0007669"/>
    <property type="project" value="UniProtKB-EC"/>
</dbReference>
<dbReference type="NCBIfam" id="TIGR02227">
    <property type="entry name" value="sigpep_I_bact"/>
    <property type="match status" value="1"/>
</dbReference>
<evidence type="ECO:0000256" key="2">
    <source>
        <dbReference type="ARBA" id="ARBA00004401"/>
    </source>
</evidence>
<evidence type="ECO:0000259" key="9">
    <source>
        <dbReference type="Pfam" id="PF10502"/>
    </source>
</evidence>
<gene>
    <name evidence="10" type="ORF">UG56_022610</name>
</gene>
<dbReference type="AlphaFoldDB" id="A0A1J4MYQ6"/>
<dbReference type="PANTHER" id="PTHR43390:SF8">
    <property type="entry name" value="SIGNAL PEPTIDASE I"/>
    <property type="match status" value="1"/>
</dbReference>
<dbReference type="InterPro" id="IPR019756">
    <property type="entry name" value="Pept_S26A_signal_pept_1_Ser-AS"/>
</dbReference>
<name>A0A1J4MYQ6_9ACTN</name>
<dbReference type="InterPro" id="IPR036286">
    <property type="entry name" value="LexA/Signal_pep-like_sf"/>
</dbReference>
<dbReference type="CDD" id="cd06530">
    <property type="entry name" value="S26_SPase_I"/>
    <property type="match status" value="1"/>
</dbReference>
<feature type="domain" description="Peptidase S26" evidence="9">
    <location>
        <begin position="13"/>
        <end position="167"/>
    </location>
</feature>
<dbReference type="Gene3D" id="2.10.109.10">
    <property type="entry name" value="Umud Fragment, subunit A"/>
    <property type="match status" value="1"/>
</dbReference>
<evidence type="ECO:0000256" key="5">
    <source>
        <dbReference type="ARBA" id="ARBA00022801"/>
    </source>
</evidence>
<comment type="similarity">
    <text evidence="8">Belongs to the peptidase S26 family.</text>
</comment>
<sequence>MRRVLAASGIGAGVAAFAALTIVVAALAFSVTVSGTSMEPTLRDGDRMFLEFWTHDDIERFDVVEADAPSSVAGEGARILKRVIGMPGDRVSVTREAQVLVQPAGEEEIYEVDNPAWSADAAVEQEWMTVPEGAYWLLGDNWGASTDSRSFGFIDAAAVHGRVVFRMLPVGRNGTVARDVRLALVEPGSPR</sequence>
<comment type="subcellular location">
    <subcellularLocation>
        <location evidence="2">Cell membrane</location>
        <topology evidence="2">Single-pass type II membrane protein</topology>
    </subcellularLocation>
    <subcellularLocation>
        <location evidence="8">Membrane</location>
        <topology evidence="8">Single-pass type II membrane protein</topology>
    </subcellularLocation>
</comment>
<reference evidence="10" key="1">
    <citation type="submission" date="2016-10" db="EMBL/GenBank/DDBJ databases">
        <title>Draft Genome Sequence of Nocardioides luteus Strain BAFB, an Alkane-Degrading Bacterium Isolated from JP-7 Polluted Soil.</title>
        <authorList>
            <person name="Brown L."/>
            <person name="Ruiz O.N."/>
            <person name="Gunasekera T."/>
        </authorList>
    </citation>
    <scope>NUCLEOTIDE SEQUENCE [LARGE SCALE GENOMIC DNA]</scope>
    <source>
        <strain evidence="10">BAFB</strain>
    </source>
</reference>
<dbReference type="SUPFAM" id="SSF51306">
    <property type="entry name" value="LexA/Signal peptidase"/>
    <property type="match status" value="1"/>
</dbReference>
<protein>
    <recommendedName>
        <fullName evidence="3 7">Signal peptidase I</fullName>
        <ecNumber evidence="3 7">3.4.21.89</ecNumber>
    </recommendedName>
</protein>
<dbReference type="InterPro" id="IPR019533">
    <property type="entry name" value="Peptidase_S26"/>
</dbReference>
<evidence type="ECO:0000313" key="10">
    <source>
        <dbReference type="EMBL" id="OIJ24477.1"/>
    </source>
</evidence>
<dbReference type="RefSeq" id="WP_045549444.1">
    <property type="nucleotide sequence ID" value="NZ_JZDQ02000038.1"/>
</dbReference>
<dbReference type="PRINTS" id="PR00727">
    <property type="entry name" value="LEADERPTASE"/>
</dbReference>
<dbReference type="GO" id="GO:0004252">
    <property type="term" value="F:serine-type endopeptidase activity"/>
    <property type="evidence" value="ECO:0007669"/>
    <property type="project" value="InterPro"/>
</dbReference>
<evidence type="ECO:0000256" key="3">
    <source>
        <dbReference type="ARBA" id="ARBA00013208"/>
    </source>
</evidence>
<dbReference type="Proteomes" id="UP000033772">
    <property type="component" value="Unassembled WGS sequence"/>
</dbReference>
<accession>A0A1J4MYQ6</accession>
<proteinExistence type="inferred from homology"/>
<keyword evidence="5 7" id="KW-0378">Hydrolase</keyword>
<dbReference type="PROSITE" id="PS00760">
    <property type="entry name" value="SPASE_I_2"/>
    <property type="match status" value="1"/>
</dbReference>
<dbReference type="PROSITE" id="PS00501">
    <property type="entry name" value="SPASE_I_1"/>
    <property type="match status" value="1"/>
</dbReference>
<dbReference type="GO" id="GO:0005886">
    <property type="term" value="C:plasma membrane"/>
    <property type="evidence" value="ECO:0007669"/>
    <property type="project" value="UniProtKB-SubCell"/>
</dbReference>
<evidence type="ECO:0000256" key="8">
    <source>
        <dbReference type="RuleBase" id="RU362042"/>
    </source>
</evidence>
<keyword evidence="11" id="KW-1185">Reference proteome</keyword>
<evidence type="ECO:0000256" key="7">
    <source>
        <dbReference type="RuleBase" id="RU003993"/>
    </source>
</evidence>
<evidence type="ECO:0000256" key="6">
    <source>
        <dbReference type="PIRSR" id="PIRSR600223-1"/>
    </source>
</evidence>
<dbReference type="InterPro" id="IPR000223">
    <property type="entry name" value="Pept_S26A_signal_pept_1"/>
</dbReference>
<dbReference type="PANTHER" id="PTHR43390">
    <property type="entry name" value="SIGNAL PEPTIDASE I"/>
    <property type="match status" value="1"/>
</dbReference>
<evidence type="ECO:0000256" key="1">
    <source>
        <dbReference type="ARBA" id="ARBA00000677"/>
    </source>
</evidence>